<dbReference type="InterPro" id="IPR013783">
    <property type="entry name" value="Ig-like_fold"/>
</dbReference>
<evidence type="ECO:0000259" key="3">
    <source>
        <dbReference type="Pfam" id="PF22783"/>
    </source>
</evidence>
<dbReference type="InterPro" id="IPR049826">
    <property type="entry name" value="Ig-like_ice"/>
</dbReference>
<feature type="domain" description="Bacterial Ig-like" evidence="2">
    <location>
        <begin position="1416"/>
        <end position="1483"/>
    </location>
</feature>
<feature type="domain" description="Bacterial Ig-like" evidence="2">
    <location>
        <begin position="302"/>
        <end position="372"/>
    </location>
</feature>
<feature type="domain" description="Bacterial Ig-like" evidence="2">
    <location>
        <begin position="1898"/>
        <end position="1987"/>
    </location>
</feature>
<feature type="domain" description="Bacterial Ig-like" evidence="2">
    <location>
        <begin position="2941"/>
        <end position="2997"/>
    </location>
</feature>
<gene>
    <name evidence="4" type="ORF">K6K13_18635</name>
</gene>
<feature type="domain" description="Bacterial Ig-like" evidence="2">
    <location>
        <begin position="1011"/>
        <end position="1078"/>
    </location>
</feature>
<evidence type="ECO:0000313" key="4">
    <source>
        <dbReference type="EMBL" id="QZN95213.1"/>
    </source>
</evidence>
<name>A0ABX9AJC2_9ENTR</name>
<evidence type="ECO:0000256" key="1">
    <source>
        <dbReference type="SAM" id="MobiDB-lite"/>
    </source>
</evidence>
<dbReference type="NCBIfam" id="NF033510">
    <property type="entry name" value="Ca_tandemer"/>
    <property type="match status" value="43"/>
</dbReference>
<dbReference type="InterPro" id="IPR048051">
    <property type="entry name" value="BapA-like_prefix-like"/>
</dbReference>
<dbReference type="InterPro" id="IPR044016">
    <property type="entry name" value="Big_13"/>
</dbReference>
<feature type="domain" description="Bacterial Ig-like" evidence="2">
    <location>
        <begin position="1521"/>
        <end position="1583"/>
    </location>
</feature>
<dbReference type="NCBIfam" id="NF033677">
    <property type="entry name" value="biofilm_BapA_N"/>
    <property type="match status" value="1"/>
</dbReference>
<dbReference type="Pfam" id="PF22783">
    <property type="entry name" value="BapA_N"/>
    <property type="match status" value="1"/>
</dbReference>
<feature type="region of interest" description="Disordered" evidence="1">
    <location>
        <begin position="165"/>
        <end position="186"/>
    </location>
</feature>
<dbReference type="NCBIfam" id="NF012196">
    <property type="entry name" value="Ig_like_ice"/>
    <property type="match status" value="10"/>
</dbReference>
<feature type="domain" description="Bacterial Ig-like" evidence="2">
    <location>
        <begin position="390"/>
        <end position="471"/>
    </location>
</feature>
<feature type="domain" description="Bacterial Ig-like" evidence="2">
    <location>
        <begin position="1820"/>
        <end position="1887"/>
    </location>
</feature>
<dbReference type="Proteomes" id="UP000825886">
    <property type="component" value="Chromosome"/>
</dbReference>
<feature type="domain" description="Biofilm-associated protein BapA-like prefix-like" evidence="3">
    <location>
        <begin position="28"/>
        <end position="137"/>
    </location>
</feature>
<evidence type="ECO:0000259" key="2">
    <source>
        <dbReference type="Pfam" id="PF19077"/>
    </source>
</evidence>
<organism evidence="4 5">
    <name type="scientific">Symbiopectobacterium purcellii</name>
    <dbReference type="NCBI Taxonomy" id="2871826"/>
    <lineage>
        <taxon>Bacteria</taxon>
        <taxon>Pseudomonadati</taxon>
        <taxon>Pseudomonadota</taxon>
        <taxon>Gammaproteobacteria</taxon>
        <taxon>Enterobacterales</taxon>
        <taxon>Enterobacteriaceae</taxon>
    </lineage>
</organism>
<accession>A0ABX9AJC2</accession>
<protein>
    <submittedName>
        <fullName evidence="4">Ig-like domain-containing protein</fullName>
    </submittedName>
</protein>
<proteinExistence type="predicted"/>
<feature type="domain" description="Bacterial Ig-like" evidence="2">
    <location>
        <begin position="2832"/>
        <end position="2891"/>
    </location>
</feature>
<dbReference type="Pfam" id="PF19077">
    <property type="entry name" value="Big_13"/>
    <property type="match status" value="11"/>
</dbReference>
<keyword evidence="5" id="KW-1185">Reference proteome</keyword>
<sequence>MEENNVVQGYIGITDRRGSGNVIQHVSPDVTDIVLQHSSTVRIPGSPDRVARYERQGDDLILHMQDGTVVRYQRFFLLDAEGYHSELVFDDGTRLTHIHFSSAPGDAAALSAGETIALIPQYDVLADISTLLLHSASANGLSAAAIGGILGAVALSGGVIAAAASNSNDDDRPSTPPPSLTVNPLTNDNILNRQEYSQSQVLSGSTRDVAPGSVVTIVFNGLTYTTRVEQDGTWKLTLPASVFAGLEDGTYPIQVSVIDAQGGTHQQSVALGIDTLPPFLTENMLTGDNYLTAAEQAQGQTLSGRGEAGLTVTVTLNGKTYTTTVDSEGKWQLPLSSADLQALSEGTNAMTIVTVDKAGNSTSISRELIVDTTPPTLTLQKLTGDDFLTSDELKNTQTLSGVTSPNEAGQSVTVTLNGKTYSATVNSDRSWSVPLLASDLQALTDGTYPLVASITDKAGNTTTLPAQTITVNRAVEAININTVSGDDRLNAVEATQPLLLSGTTANVAANQTITITFNGHVYTTTTTNNGSWSFSVPSSDLVFNTDSSYDISASVTGLSGTTITTTHPVTVVVNTLPAATLEPPFNDGVLNGTEAGQDQTLKGTTGVTGPGQSVTVSIGGQAYTGTVDNSGNWQVKIPSSGLQNLPSGNDSTVTVEVSDAAGNKNVLSKPVPVDTTPPTLTLSPVGQDDILNNSELGVNQIINGTAPISEAGRTVTVTLNGESYSAIVDASGNWQITLPTTDLSNLTNGSHTLTATLSDKAGNSSTLTHTFTVDNGVTSLPTLTINPFAGDDIVNGAESKVSHQLSGTTTHVEAGRTVTLMLNGKSYFAVVESGGTWHVTVSSVDMALLPSGPLSITANVSNQSGYSTSASKAIEVDAAGNAIAINIIASDDLINKAEAAQPLAISGNTANVPAGQTVTITLNGKSYTTQVQTGGAWTLQIPSADLQALSDGNAAVTATVSDPQGQTASDQHNVGVHIHAVPAPTIDTPFGNGSLNLNETHSAQTVSGKTGISGNGQTVVVTLGGKTYNATVDTNGNWHATLPAADLQQLPEGNATLQVTATDIAGNHGTGSYSSLVDITPPTLTLGTIATDDTINIQEAQSTQTLNGTASISEAGRTVTVALGGQFYTTKVGNDGNWSVDLPSHALTSLPNGVYSLVASLTDATGNVTQVTKTIKLDADSAMRPTVTVNAFVSEDNTINAADTQVSQILSGSTTNVEAGQIVTIKLHIRTYFATVDSEGNWWVTVPADHMAALPEGPLEITTEVSDTAGNSGSGSAWGDVDINNDSISISIIAMDNQLNRVEASQPLTVSGTTVNVTLGQTVTVTLNGVEYTTTTAANGSWSLTIPSDALFALQDGTTVINASVANPDDEPVTAQRNLDVHIHNVPQPSMEAPFGDNVLNAAEAASGQTVIGKTGVSGSGQSVVITLNGKTYQATVDAQGNWRADLPAADLQVLSAGPQPLRVTATDAAGNSSDVSNTVTVDRVPPTLTLKPITLDGVINHGESQSDQVISGNASLTEAGRNVLVTFNGKQYSASVQADGSWSVTVQSADLQAMGDGTYTYSATVSDTAGNSTTASGQVTLDANVANLPMLTVNAVTGNNIIDGAEIKAAQILSGSSLNLEAGQAVTVILNGKTYLTTVDNQGHWQVSVPATDLAQLAQGQHRLEVSAQDKSGNPSSATHSFEVNTALSGIAIDPVTGDDKLNLSEVAQNITVTGSSQNVAAGTAVILSLHGKTYTGTTTADGKWSVQLPAADLQQLVDGTTTITFSTVDSAGNTLSGSHAIGVFIHTLPSATLNPVFGDGVLNAAEAGSAQTLSGTTGRTTPGQTVTVTLGGTELAATVTPTGSWSVTLPPSALQTLPDGNSPVSIVVKDAAGNQSTLTQTVTVDRTPPTLTLGNLTTDNILNQSEVLTAQTLTGSASTAEAGRTVTVTFNGKSYTGVVGSDGSWSVALSAADLGALSDGTYTLSATLSDTAGNSSTVTRTITVDASAQHAPRITLGNVAFDNIIDGAEIQSSQTLSGTTLNVEAGQTVTLTFNGKPYSAIVQSNGTWSTTIPLQDMSQLVNGTQTLSASVSDTSGNTASASQPITINTNTSGLAIAAITGDNRLNAQEAADGIAISGSSSNIAAGASITVLLNGKAYSAIVQANGSWQTATIPGSDLTLLGDGPLTVSAIATDQVGKTVTSSQTLQVNINQLPQATLEAPFGNGYLNQNEAQAGQTLTGTTGISGAGQTVKVTIGSEIFTGTVNSNGHWQLALPANVLTQLSDGVTAISVTVTDAAGNTSTVNGSANIDLTPPVLTINAISSDDIINIADSLQPLVISGTSPVNDSGQTVVVRITFNGQIYQGTALSDGSWQITVPAGDLAGSANGITSVVATMVDAAGNTGSTTRDVTLDTDFTQAPTVTIGTLSNDDYLNAQEATQALTLSGTTTHVEQDQIVTLTLNGKPYSATVLANGSWSVQVPALDVSELPDGKLTVSASVSDKGGNPASNSHTLNVIAQPADLPTIAISTVSGDDVVNAQDAGSPMTISGSTTHVTPGRSVSVSLNGKTYLATVGSDGTWSTTVPANDVQALPQGQQSITANVSDIANNPASNSHSITVDTTPPLLEIDALVTPGDIGLATALVGVPISGKGEAGLHVTLTVGNSVYTAVTNSNGVWQTTLSASDLLALGDGTATLTAKTTDSAGNSNSDTLDITLKTQALPTLTVNTLFTDNQLNLAELQAGGTIGGSYTNLPANTTLTITIGSYTTTGTTLPGGLWSATIPPNALSGLSDGSMQVSISATDSAGNPASVSGTLDIVTHTTFNVTLNTPFIDGKLNAAEAGADQVLSGSTGVNGAGQQVTVTIDGKAYVATVTETGLWSVTLPTADLQGLNDGAHTLIVTAQDKAGNPSTPLNSGFSSIVEGVPSAGITVPLFNDGFLSASEVQAGVTLNGQTGLASNSGQTVSVSINGTVYPATVNANGSWSLPLSNTDLSALPDGTVNVVVTVTDSVGNSSTTTGSAEALFHTLPSATLVLPFGDGYLNLDESTKPQTLSGKTGISGSGQTVTVTLDAGTANQQVFTGVQVDGLGGWSLPLTSTQLAAFTEGGHTLRVTVTDKAGNPSSATVNVTAALTLPAPEITEPLFGSDNILNIAEANAPITITGTTNSTGSAQNIKVEIDLNGVIYQAVVTGNTWSVTLPANALSSLAESDNHTLIVTATDAAGNTASDTVTFENDFHAPAVTLDTPFGDGYLNATEIAALSGNAGDATRVMVTIGSNPPIEATVTNGQWSINAAQLSGLADGTQTLTVTATDAAGNSASVDSQIHIARTLPTIAFDAFVGGNGLDYVESRTAQTLSGTSTRLEVGQKVTITVNGHSYDTNIGVGGSWSVLIPASELQQFTVPTTTIAVEAQDKAGNTANQTLNVPVDFSLPPVPTMVINAIADDNIINLSESQNTVTVSGVLHNGTNPQLINMVINGNIYTTMTAPSGIWSMDIPTTENIFTQNGTVAITVSTTLESPVVQSSTNVQVDITPPTVTITNFSGDNTLNNSELATAQTINGTASFTEVGRFVSVTLNGKTYQAQVLDNGSGTGGVWSVNVPTADLNALSQGQHPITATLKDAAGNSTDAAPLIIRVDTEIPLLTIDAFAGNNILTMAEALLGQVLSGKGEKGATVTLTAGPLTSTPVTVDNDGNWQIPFASIDLTTLTDGPQVIGLTIKDAAGNSSSTTVTLNVALNQTLGAGVDDIFGNNGILNYAESLITQVISGHATGSSLGAKVSVTIAGTTLEATVGAGGAWSVSFPPTLLSGLSDGLLQVNVAIVDINGNSKNQLIDIDVLRSVPTLDSVLAFGNNGLNAVEAAANQIISGVVGNIDLTKGAFKIEVTLGTKIYNTTVGVGGAWSLSIPSLDLKALQDGTLALGVSVTDYAGNVVSKTVNVPAVINNLPSLTLDPIFGDGLLNLGDLLNNQTISGTALNLVPGTQLTIDLAGVRTLAATVGADGKWSASVGTDALALLQNLGNGNVTVTVSASDSVGNSVSLGGGLTLGFSLPVVTLNPLFGGDGFLNAAEALVAQTLSGVVTNAAVGSQVSVTLGSKTFQTTVGAAGAFSLTLQPADLAALVDGIVSVKVDVTNASGNTGSISQTITSITKNLPTISLNSLFGGDGYLNVAEAALSQILSGTTTNAAEGSKITLTLGGLSLDTNVGAGGGWSIPVSPTQLQSLLNGNLTVNATITDAAGNSASAGLTVALTPPTITFNPLFGNGILDLNDLLSTQILSGTTTQAAAGTTLTLTLGGKTYTTTINAGGGWSLNLPTVDLQAFADGALTVNAQLTNAAGNSISQNNLVTVAINAAPTITLNPLFGGDGLLNAVEAATSPIISGTTTNAVGSTLRVTLGSRTLTTVVQSDGTWSVGLSATDLTALTDGTLALGVALTNPAGKNVSVSTNVGIGIHNLPTLSLGSLFGDGYLNLTEAQVNQTISGTVNNAVGGSIRVNVGGLVLNVPVAANGTWSVSVPKENLLNILDGNLNVGVTVTDRYGNSTSANGTAIVKTHALPQLGIDPTTLLSALSIITNGLAIHGESRNVQAGAQVSVSLLKTNSVLNGVTLTGTVQADGSWTARLESSLLATLGLTVLNILAVLTGTLVSASVTDIAGNGVGVSAGLTTGISLPLTFASLESQSLALEESGVSLETSHTVAVAARHETSTEHNDSTLTLASLNEEQSTGASATVTTPNDVSYSIGGVAIVATDSNTLTGSDGDDMLQVSVLDALHIDGGAGTDTLALSGEHLALDLTALGLSIDNIEIFDLGASGTNSITLDLARALSVTDKPEDDLRILGATGNEVNLIPDPSGTWALAGQRALDGMMFDVYHNSALESGNTLGDVLVQQGLHVNIV</sequence>
<dbReference type="EMBL" id="CP081864">
    <property type="protein sequence ID" value="QZN95213.1"/>
    <property type="molecule type" value="Genomic_DNA"/>
</dbReference>
<dbReference type="Gene3D" id="2.60.40.10">
    <property type="entry name" value="Immunoglobulins"/>
    <property type="match status" value="44"/>
</dbReference>
<reference evidence="4 5" key="1">
    <citation type="submission" date="2021-08" db="EMBL/GenBank/DDBJ databases">
        <title>Culture and genomic analysis of Symbiopectobacterium purcellii sp. nov. gen. nov., isolated from the leafhopper Empoasca decipiens.</title>
        <authorList>
            <person name="Nadal-Jimenez P."/>
            <person name="Siozios S."/>
            <person name="Halliday N."/>
            <person name="Camara M."/>
            <person name="Hurst G.D.D."/>
        </authorList>
    </citation>
    <scope>NUCLEOTIDE SEQUENCE [LARGE SCALE GENOMIC DNA]</scope>
    <source>
        <strain evidence="4 5">SyEd1</strain>
    </source>
</reference>
<dbReference type="RefSeq" id="WP_222158319.1">
    <property type="nucleotide sequence ID" value="NZ_CP081864.1"/>
</dbReference>
<evidence type="ECO:0000313" key="5">
    <source>
        <dbReference type="Proteomes" id="UP000825886"/>
    </source>
</evidence>
<feature type="domain" description="Bacterial Ig-like" evidence="2">
    <location>
        <begin position="3239"/>
        <end position="3301"/>
    </location>
</feature>
<feature type="domain" description="Bacterial Ig-like" evidence="2">
    <location>
        <begin position="711"/>
        <end position="775"/>
    </location>
</feature>